<evidence type="ECO:0000256" key="9">
    <source>
        <dbReference type="ARBA" id="ARBA00023204"/>
    </source>
</evidence>
<sequence length="135" mass="15193">MKYRRGASAERELIKRLEKEGFAVVRSAGSKKVDIIAGNGRKYLCIEVKSTKGEKLYLSGEDIEKLTSFAYRFGGEPIIAVKFINNGWHFFSPQSLPKSGKNFKVDLILAKYKGKSFEEVVGKQRSILEVVKGEE</sequence>
<keyword evidence="7 11" id="KW-0238">DNA-binding</keyword>
<dbReference type="GO" id="GO:0003677">
    <property type="term" value="F:DNA binding"/>
    <property type="evidence" value="ECO:0007669"/>
    <property type="project" value="UniProtKB-KW"/>
</dbReference>
<dbReference type="Proteomes" id="UP000027981">
    <property type="component" value="Chromosome"/>
</dbReference>
<comment type="catalytic activity">
    <reaction evidence="10 11">
        <text>Endonucleolytic cleavage at a junction such as a reciprocal single-stranded crossover between two homologous DNA duplexes (Holliday junction).</text>
        <dbReference type="EC" id="3.1.21.10"/>
    </reaction>
</comment>
<dbReference type="HOGENOM" id="CLU_139546_2_0_2"/>
<evidence type="ECO:0000313" key="13">
    <source>
        <dbReference type="Proteomes" id="UP000027981"/>
    </source>
</evidence>
<gene>
    <name evidence="11" type="primary">hjc</name>
    <name evidence="12" type="ORF">PAP_03115</name>
</gene>
<dbReference type="InterPro" id="IPR014428">
    <property type="entry name" value="Hjc_arc"/>
</dbReference>
<keyword evidence="8 11" id="KW-0233">DNA recombination</keyword>
<dbReference type="InterPro" id="IPR002732">
    <property type="entry name" value="Hjc"/>
</dbReference>
<comment type="subunit">
    <text evidence="11">Homodimer.</text>
</comment>
<feature type="binding site" evidence="11">
    <location>
        <position position="47"/>
    </location>
    <ligand>
        <name>Mg(2+)</name>
        <dbReference type="ChEBI" id="CHEBI:18420"/>
    </ligand>
</feature>
<evidence type="ECO:0000256" key="1">
    <source>
        <dbReference type="ARBA" id="ARBA00022722"/>
    </source>
</evidence>
<keyword evidence="9 11" id="KW-0234">DNA repair</keyword>
<proteinExistence type="inferred from homology"/>
<organism evidence="12 13">
    <name type="scientific">Palaeococcus pacificus DY20341</name>
    <dbReference type="NCBI Taxonomy" id="1343739"/>
    <lineage>
        <taxon>Archaea</taxon>
        <taxon>Methanobacteriati</taxon>
        <taxon>Methanobacteriota</taxon>
        <taxon>Thermococci</taxon>
        <taxon>Thermococcales</taxon>
        <taxon>Thermococcaceae</taxon>
        <taxon>Palaeococcus</taxon>
    </lineage>
</organism>
<comment type="function">
    <text evidence="11">A structure-specific endonuclease that resolves Holliday junction (HJ) intermediates during genetic recombination. Cleaves 4-way DNA junctions introducing paired nicks in opposing strands, leaving a 5'-terminal phosphate and a 3'-terminal hydroxyl group that are subsequently ligated to produce recombinant products.</text>
</comment>
<comment type="cofactor">
    <cofactor evidence="11">
        <name>Mg(2+)</name>
        <dbReference type="ChEBI" id="CHEBI:18420"/>
    </cofactor>
    <text evidence="11">Binds 1 Mg(2+) ion per subunit.</text>
</comment>
<evidence type="ECO:0000256" key="2">
    <source>
        <dbReference type="ARBA" id="ARBA00022723"/>
    </source>
</evidence>
<feature type="site" description="Transition state stabilizer" evidence="11">
    <location>
        <position position="49"/>
    </location>
</feature>
<dbReference type="CDD" id="cd00523">
    <property type="entry name" value="Holliday_junction_resolvase"/>
    <property type="match status" value="1"/>
</dbReference>
<dbReference type="PANTHER" id="PTHR39651:SF1">
    <property type="entry name" value="HOLLIDAY JUNCTION RESOLVASE HJC"/>
    <property type="match status" value="1"/>
</dbReference>
<dbReference type="eggNOG" id="arCOG00919">
    <property type="taxonomic scope" value="Archaea"/>
</dbReference>
<keyword evidence="2 11" id="KW-0479">Metal-binding</keyword>
<evidence type="ECO:0000256" key="8">
    <source>
        <dbReference type="ARBA" id="ARBA00023172"/>
    </source>
</evidence>
<reference evidence="12 13" key="2">
    <citation type="journal article" date="2015" name="Genome Announc.">
        <title>Complete Genome Sequence of Hyperthermophilic Piezophilic Archaeon Palaeococcus pacificus DY20341T, Isolated from Deep-Sea Hydrothermal Sediments.</title>
        <authorList>
            <person name="Zeng X."/>
            <person name="Jebbar M."/>
            <person name="Shao Z."/>
        </authorList>
    </citation>
    <scope>NUCLEOTIDE SEQUENCE [LARGE SCALE GENOMIC DNA]</scope>
    <source>
        <strain evidence="12 13">DY20341</strain>
    </source>
</reference>
<dbReference type="KEGG" id="ppac:PAP_03115"/>
<dbReference type="GeneID" id="24841750"/>
<keyword evidence="3 11" id="KW-0255">Endonuclease</keyword>
<dbReference type="Pfam" id="PF01870">
    <property type="entry name" value="Hjc"/>
    <property type="match status" value="1"/>
</dbReference>
<dbReference type="EMBL" id="CP006019">
    <property type="protein sequence ID" value="AIF69043.1"/>
    <property type="molecule type" value="Genomic_DNA"/>
</dbReference>
<dbReference type="RefSeq" id="WP_048164640.1">
    <property type="nucleotide sequence ID" value="NZ_CP006019.1"/>
</dbReference>
<dbReference type="GO" id="GO:0006310">
    <property type="term" value="P:DNA recombination"/>
    <property type="evidence" value="ECO:0007669"/>
    <property type="project" value="UniProtKB-UniRule"/>
</dbReference>
<evidence type="ECO:0000256" key="7">
    <source>
        <dbReference type="ARBA" id="ARBA00023125"/>
    </source>
</evidence>
<dbReference type="EC" id="3.1.21.10" evidence="11"/>
<dbReference type="NCBIfam" id="NF040854">
    <property type="entry name" value="Hol_resolv_Hjc"/>
    <property type="match status" value="1"/>
</dbReference>
<dbReference type="InterPro" id="IPR011335">
    <property type="entry name" value="Restrct_endonuc-II-like"/>
</dbReference>
<keyword evidence="5 11" id="KW-0378">Hydrolase</keyword>
<dbReference type="STRING" id="1343739.PAP_03115"/>
<comment type="similarity">
    <text evidence="11">Belongs to the Holliday junction resolvase Hjc family.</text>
</comment>
<evidence type="ECO:0000256" key="5">
    <source>
        <dbReference type="ARBA" id="ARBA00022801"/>
    </source>
</evidence>
<dbReference type="GO" id="GO:0006281">
    <property type="term" value="P:DNA repair"/>
    <property type="evidence" value="ECO:0007669"/>
    <property type="project" value="UniProtKB-UniRule"/>
</dbReference>
<dbReference type="AlphaFoldDB" id="A0A075LWW4"/>
<reference evidence="13" key="1">
    <citation type="submission" date="2013-06" db="EMBL/GenBank/DDBJ databases">
        <title>Complete Genome Sequence of Hyperthermophilic Palaeococcus pacificus DY20341T, Isolated from a Deep-Sea Hydrothermal Sediments.</title>
        <authorList>
            <person name="Zeng X."/>
            <person name="Shao Z."/>
        </authorList>
    </citation>
    <scope>NUCLEOTIDE SEQUENCE [LARGE SCALE GENOMIC DNA]</scope>
    <source>
        <strain evidence="13">DY20341</strain>
    </source>
</reference>
<feature type="binding site" evidence="11">
    <location>
        <position position="34"/>
    </location>
    <ligand>
        <name>Mg(2+)</name>
        <dbReference type="ChEBI" id="CHEBI:18420"/>
    </ligand>
</feature>
<dbReference type="PIRSF" id="PIRSF004985">
    <property type="entry name" value="Hlld_jn_rslvs_ar"/>
    <property type="match status" value="1"/>
</dbReference>
<dbReference type="OrthoDB" id="34330at2157"/>
<evidence type="ECO:0000256" key="4">
    <source>
        <dbReference type="ARBA" id="ARBA00022763"/>
    </source>
</evidence>
<dbReference type="GO" id="GO:0008821">
    <property type="term" value="F:crossover junction DNA endonuclease activity"/>
    <property type="evidence" value="ECO:0007669"/>
    <property type="project" value="UniProtKB-UniRule"/>
</dbReference>
<feature type="active site" evidence="11">
    <location>
        <position position="30"/>
    </location>
</feature>
<evidence type="ECO:0000256" key="11">
    <source>
        <dbReference type="HAMAP-Rule" id="MF_01490"/>
    </source>
</evidence>
<evidence type="ECO:0000256" key="6">
    <source>
        <dbReference type="ARBA" id="ARBA00022842"/>
    </source>
</evidence>
<dbReference type="SUPFAM" id="SSF52980">
    <property type="entry name" value="Restriction endonuclease-like"/>
    <property type="match status" value="1"/>
</dbReference>
<evidence type="ECO:0000256" key="10">
    <source>
        <dbReference type="ARBA" id="ARBA00029354"/>
    </source>
</evidence>
<dbReference type="Gene3D" id="3.40.1350.10">
    <property type="match status" value="1"/>
</dbReference>
<accession>A0A075LWW4</accession>
<dbReference type="PANTHER" id="PTHR39651">
    <property type="entry name" value="HOLLIDAY JUNCTION RESOLVASE HJC"/>
    <property type="match status" value="1"/>
</dbReference>
<dbReference type="InterPro" id="IPR011856">
    <property type="entry name" value="tRNA_endonuc-like_dom_sf"/>
</dbReference>
<name>A0A075LWW4_9EURY</name>
<dbReference type="HAMAP" id="MF_01490">
    <property type="entry name" value="HJ_Resolv_Hjc"/>
    <property type="match status" value="1"/>
</dbReference>
<feature type="binding site" evidence="11">
    <location>
        <position position="10"/>
    </location>
    <ligand>
        <name>Mg(2+)</name>
        <dbReference type="ChEBI" id="CHEBI:18420"/>
    </ligand>
</feature>
<evidence type="ECO:0000256" key="3">
    <source>
        <dbReference type="ARBA" id="ARBA00022759"/>
    </source>
</evidence>
<keyword evidence="13" id="KW-1185">Reference proteome</keyword>
<evidence type="ECO:0000313" key="12">
    <source>
        <dbReference type="EMBL" id="AIF69043.1"/>
    </source>
</evidence>
<keyword evidence="1 11" id="KW-0540">Nuclease</keyword>
<keyword evidence="4 11" id="KW-0227">DNA damage</keyword>
<keyword evidence="6 11" id="KW-0460">Magnesium</keyword>
<protein>
    <recommendedName>
        <fullName evidence="11">Crossover junction endodeoxyribonuclease Hjc</fullName>
        <shortName evidence="11">Hjc</shortName>
        <ecNumber evidence="11">3.1.21.10</ecNumber>
    </recommendedName>
    <alternativeName>
        <fullName evidence="11">Holliday junction resolvase Hjc</fullName>
    </alternativeName>
</protein>
<dbReference type="GO" id="GO:0000287">
    <property type="term" value="F:magnesium ion binding"/>
    <property type="evidence" value="ECO:0007669"/>
    <property type="project" value="UniProtKB-UniRule"/>
</dbReference>